<evidence type="ECO:0000256" key="7">
    <source>
        <dbReference type="ARBA" id="ARBA00022741"/>
    </source>
</evidence>
<dbReference type="Gene3D" id="3.30.565.10">
    <property type="entry name" value="Histidine kinase-like ATPase, C-terminal domain"/>
    <property type="match status" value="1"/>
</dbReference>
<evidence type="ECO:0000256" key="2">
    <source>
        <dbReference type="ARBA" id="ARBA00012438"/>
    </source>
</evidence>
<dbReference type="OrthoDB" id="9803176at2"/>
<dbReference type="SUPFAM" id="SSF55874">
    <property type="entry name" value="ATPase domain of HSP90 chaperone/DNA topoisomerase II/histidine kinase"/>
    <property type="match status" value="1"/>
</dbReference>
<gene>
    <name evidence="18" type="primary">cheA_1</name>
    <name evidence="17" type="synonym">cheA_2</name>
    <name evidence="17" type="ORF">TL5118_01117</name>
    <name evidence="18" type="ORF">TL5120_00918</name>
</gene>
<evidence type="ECO:0000256" key="9">
    <source>
        <dbReference type="ARBA" id="ARBA00022840"/>
    </source>
</evidence>
<dbReference type="PANTHER" id="PTHR43395">
    <property type="entry name" value="SENSOR HISTIDINE KINASE CHEA"/>
    <property type="match status" value="1"/>
</dbReference>
<feature type="modified residue" description="Phosphohistidine" evidence="12">
    <location>
        <position position="46"/>
    </location>
</feature>
<dbReference type="SMART" id="SM00260">
    <property type="entry name" value="CheW"/>
    <property type="match status" value="1"/>
</dbReference>
<dbReference type="CDD" id="cd00088">
    <property type="entry name" value="HPT"/>
    <property type="match status" value="1"/>
</dbReference>
<evidence type="ECO:0000256" key="3">
    <source>
        <dbReference type="ARBA" id="ARBA00021495"/>
    </source>
</evidence>
<dbReference type="RefSeq" id="WP_058242453.1">
    <property type="nucleotide sequence ID" value="NZ_CYSB01000023.1"/>
</dbReference>
<dbReference type="Pfam" id="PF01627">
    <property type="entry name" value="Hpt"/>
    <property type="match status" value="1"/>
</dbReference>
<evidence type="ECO:0000259" key="15">
    <source>
        <dbReference type="PROSITE" id="PS50851"/>
    </source>
</evidence>
<evidence type="ECO:0000313" key="19">
    <source>
        <dbReference type="Proteomes" id="UP000051086"/>
    </source>
</evidence>
<dbReference type="FunFam" id="3.30.565.10:FF:000016">
    <property type="entry name" value="Chemotaxis protein CheA, putative"/>
    <property type="match status" value="1"/>
</dbReference>
<dbReference type="InterPro" id="IPR051315">
    <property type="entry name" value="Bact_Chemotaxis_CheA"/>
</dbReference>
<feature type="domain" description="HPt" evidence="16">
    <location>
        <begin position="1"/>
        <end position="103"/>
    </location>
</feature>
<sequence>MIDEETQEIFRQETEALIESLQECLLQLNSTPDDMELVTQVFRDLHTLKGTGAMFGFARLAEFIHDFEAAFEQVRSGNAVVTPDLIAVSLKAYDLIVALLEGEEPPTEQDAELKAALGAVTSGGAAPAAAAAAGDAAEEAPAAEGELEGWKLRFKLPPEFMEIGGNPVAILEELMEIGGPDTKVEALLDGLPALAELKPNELHTAWEMILPPSADEGDIRDVFMFHEDSMELELTAIRGAAPVVEAAPVEAEAVPVDAEAAPAEAVKTEAPKAEAKKSGGKKSGSANVQMRVSAERLDDIMDRVGELVIAEARLSDLAQKLNDPNLTEVVEDIQRLALGLRDTTMAIRLTPMSSITGRFQRLAHDLAGKTGKDFDFVIEGEETELDKTVIEKLSDPLVHILRNAVDHGLEDNDTRVAAGKPARGTVRLKASYSGADVLISVQDDGKGLDPEFIFNRAVDRGMISADANLSRNEIFHLLMAPGFSTAEQVTDLSGRGVGTDVVKSTVEALRGSVEIESELGQGSSFTLRLPLTLAIIDGLLLQVGEERYTVPLAAVEGIVEEPEEIRDGTESTTTVELREKLISIMRLREIFETGGTRADHPKVVLVRTGDQQIGLAVDRIIGSYQTVIKQLSPMHSRLNVFSGATILGDGDVALIVDVAQLVKAEGLDHDNKEQAA</sequence>
<feature type="region of interest" description="Disordered" evidence="13">
    <location>
        <begin position="260"/>
        <end position="287"/>
    </location>
</feature>
<name>A0A0P1FA30_9RHOB</name>
<keyword evidence="10" id="KW-0902">Two-component regulatory system</keyword>
<dbReference type="SUPFAM" id="SSF50341">
    <property type="entry name" value="CheW-like"/>
    <property type="match status" value="1"/>
</dbReference>
<evidence type="ECO:0000256" key="6">
    <source>
        <dbReference type="ARBA" id="ARBA00022679"/>
    </source>
</evidence>
<dbReference type="PROSITE" id="PS50109">
    <property type="entry name" value="HIS_KIN"/>
    <property type="match status" value="1"/>
</dbReference>
<reference evidence="18 20" key="1">
    <citation type="submission" date="2015-09" db="EMBL/GenBank/DDBJ databases">
        <authorList>
            <consortium name="Swine Surveillance"/>
        </authorList>
    </citation>
    <scope>NUCLEOTIDE SEQUENCE [LARGE SCALE GENOMIC DNA]</scope>
    <source>
        <strain evidence="18 20">5120</strain>
    </source>
</reference>
<dbReference type="AlphaFoldDB" id="A0A0P1FA30"/>
<evidence type="ECO:0000313" key="20">
    <source>
        <dbReference type="Proteomes" id="UP000051887"/>
    </source>
</evidence>
<evidence type="ECO:0000259" key="16">
    <source>
        <dbReference type="PROSITE" id="PS50894"/>
    </source>
</evidence>
<dbReference type="GO" id="GO:0005524">
    <property type="term" value="F:ATP binding"/>
    <property type="evidence" value="ECO:0007669"/>
    <property type="project" value="UniProtKB-KW"/>
</dbReference>
<accession>A0A0P1FA30</accession>
<evidence type="ECO:0000256" key="10">
    <source>
        <dbReference type="ARBA" id="ARBA00023012"/>
    </source>
</evidence>
<comment type="catalytic activity">
    <reaction evidence="1">
        <text>ATP + protein L-histidine = ADP + protein N-phospho-L-histidine.</text>
        <dbReference type="EC" id="2.7.13.3"/>
    </reaction>
</comment>
<dbReference type="PROSITE" id="PS50894">
    <property type="entry name" value="HPT"/>
    <property type="match status" value="1"/>
</dbReference>
<feature type="compositionally biased region" description="Basic and acidic residues" evidence="13">
    <location>
        <begin position="266"/>
        <end position="277"/>
    </location>
</feature>
<dbReference type="InterPro" id="IPR002545">
    <property type="entry name" value="CheW-lke_dom"/>
</dbReference>
<evidence type="ECO:0000256" key="4">
    <source>
        <dbReference type="ARBA" id="ARBA00022500"/>
    </source>
</evidence>
<dbReference type="InterPro" id="IPR036641">
    <property type="entry name" value="HPT_dom_sf"/>
</dbReference>
<keyword evidence="7" id="KW-0547">Nucleotide-binding</keyword>
<dbReference type="Pfam" id="PF02895">
    <property type="entry name" value="H-kinase_dim"/>
    <property type="match status" value="1"/>
</dbReference>
<dbReference type="SMART" id="SM01231">
    <property type="entry name" value="H-kinase_dim"/>
    <property type="match status" value="1"/>
</dbReference>
<dbReference type="CDD" id="cd16916">
    <property type="entry name" value="HATPase_CheA-like"/>
    <property type="match status" value="1"/>
</dbReference>
<dbReference type="SUPFAM" id="SSF47226">
    <property type="entry name" value="Histidine-containing phosphotransfer domain, HPT domain"/>
    <property type="match status" value="1"/>
</dbReference>
<evidence type="ECO:0000256" key="5">
    <source>
        <dbReference type="ARBA" id="ARBA00022553"/>
    </source>
</evidence>
<dbReference type="Gene3D" id="2.30.30.40">
    <property type="entry name" value="SH3 Domains"/>
    <property type="match status" value="1"/>
</dbReference>
<dbReference type="SMART" id="SM00073">
    <property type="entry name" value="HPT"/>
    <property type="match status" value="1"/>
</dbReference>
<comment type="function">
    <text evidence="11">Involved in the transmission of sensory signals from the chemoreceptors to the flagellar motors. CheA is autophosphorylated; it can transfer its phosphate group to either CheB or CheY.</text>
</comment>
<keyword evidence="9" id="KW-0067">ATP-binding</keyword>
<dbReference type="CDD" id="cd00731">
    <property type="entry name" value="CheA_reg"/>
    <property type="match status" value="1"/>
</dbReference>
<dbReference type="PRINTS" id="PR00344">
    <property type="entry name" value="BCTRLSENSOR"/>
</dbReference>
<dbReference type="EMBL" id="CYSC01000016">
    <property type="protein sequence ID" value="CUH71137.1"/>
    <property type="molecule type" value="Genomic_DNA"/>
</dbReference>
<dbReference type="GO" id="GO:0000155">
    <property type="term" value="F:phosphorelay sensor kinase activity"/>
    <property type="evidence" value="ECO:0007669"/>
    <property type="project" value="InterPro"/>
</dbReference>
<dbReference type="PANTHER" id="PTHR43395:SF10">
    <property type="entry name" value="CHEMOTAXIS PROTEIN CHEA"/>
    <property type="match status" value="1"/>
</dbReference>
<dbReference type="SUPFAM" id="SSF47384">
    <property type="entry name" value="Homodimeric domain of signal transducing histidine kinase"/>
    <property type="match status" value="1"/>
</dbReference>
<proteinExistence type="predicted"/>
<keyword evidence="5 12" id="KW-0597">Phosphoprotein</keyword>
<evidence type="ECO:0000256" key="8">
    <source>
        <dbReference type="ARBA" id="ARBA00022777"/>
    </source>
</evidence>
<dbReference type="EMBL" id="CYSB01000023">
    <property type="protein sequence ID" value="CUH65029.1"/>
    <property type="molecule type" value="Genomic_DNA"/>
</dbReference>
<dbReference type="InterPro" id="IPR036890">
    <property type="entry name" value="HATPase_C_sf"/>
</dbReference>
<dbReference type="Gene3D" id="1.20.120.160">
    <property type="entry name" value="HPT domain"/>
    <property type="match status" value="1"/>
</dbReference>
<dbReference type="Gene3D" id="1.10.287.560">
    <property type="entry name" value="Histidine kinase CheA-like, homodimeric domain"/>
    <property type="match status" value="1"/>
</dbReference>
<protein>
    <recommendedName>
        <fullName evidence="3">Chemotaxis protein CheA</fullName>
        <ecNumber evidence="2">2.7.13.3</ecNumber>
    </recommendedName>
</protein>
<dbReference type="InterPro" id="IPR004105">
    <property type="entry name" value="CheA-like_dim"/>
</dbReference>
<evidence type="ECO:0000256" key="13">
    <source>
        <dbReference type="SAM" id="MobiDB-lite"/>
    </source>
</evidence>
<dbReference type="GO" id="GO:0006935">
    <property type="term" value="P:chemotaxis"/>
    <property type="evidence" value="ECO:0007669"/>
    <property type="project" value="UniProtKB-KW"/>
</dbReference>
<dbReference type="Pfam" id="PF01584">
    <property type="entry name" value="CheW"/>
    <property type="match status" value="1"/>
</dbReference>
<dbReference type="GO" id="GO:0005737">
    <property type="term" value="C:cytoplasm"/>
    <property type="evidence" value="ECO:0007669"/>
    <property type="project" value="InterPro"/>
</dbReference>
<dbReference type="InterPro" id="IPR037006">
    <property type="entry name" value="CheA-like_homodim_sf"/>
</dbReference>
<dbReference type="InterPro" id="IPR003594">
    <property type="entry name" value="HATPase_dom"/>
</dbReference>
<keyword evidence="6 18" id="KW-0808">Transferase</keyword>
<dbReference type="Proteomes" id="UP000051887">
    <property type="component" value="Unassembled WGS sequence"/>
</dbReference>
<keyword evidence="8" id="KW-0418">Kinase</keyword>
<reference evidence="17 19" key="2">
    <citation type="submission" date="2015-09" db="EMBL/GenBank/DDBJ databases">
        <authorList>
            <person name="Rodrigo-Torres L."/>
            <person name="Arahal D.R."/>
        </authorList>
    </citation>
    <scope>NUCLEOTIDE SEQUENCE [LARGE SCALE GENOMIC DNA]</scope>
    <source>
        <strain evidence="17 19">CECT 5118</strain>
    </source>
</reference>
<feature type="domain" description="CheW-like" evidence="15">
    <location>
        <begin position="535"/>
        <end position="667"/>
    </location>
</feature>
<dbReference type="InterPro" id="IPR005467">
    <property type="entry name" value="His_kinase_dom"/>
</dbReference>
<evidence type="ECO:0000256" key="12">
    <source>
        <dbReference type="PROSITE-ProRule" id="PRU00110"/>
    </source>
</evidence>
<evidence type="ECO:0000313" key="18">
    <source>
        <dbReference type="EMBL" id="CUH71137.1"/>
    </source>
</evidence>
<evidence type="ECO:0000259" key="14">
    <source>
        <dbReference type="PROSITE" id="PS50109"/>
    </source>
</evidence>
<keyword evidence="19" id="KW-1185">Reference proteome</keyword>
<dbReference type="Pfam" id="PF02518">
    <property type="entry name" value="HATPase_c"/>
    <property type="match status" value="1"/>
</dbReference>
<dbReference type="InterPro" id="IPR036097">
    <property type="entry name" value="HisK_dim/P_sf"/>
</dbReference>
<evidence type="ECO:0000313" key="17">
    <source>
        <dbReference type="EMBL" id="CUH65029.1"/>
    </source>
</evidence>
<dbReference type="InterPro" id="IPR004358">
    <property type="entry name" value="Sig_transdc_His_kin-like_C"/>
</dbReference>
<dbReference type="InterPro" id="IPR036061">
    <property type="entry name" value="CheW-like_dom_sf"/>
</dbReference>
<evidence type="ECO:0000256" key="1">
    <source>
        <dbReference type="ARBA" id="ARBA00000085"/>
    </source>
</evidence>
<keyword evidence="4" id="KW-0145">Chemotaxis</keyword>
<organism evidence="18 20">
    <name type="scientific">Thalassovita autumnalis</name>
    <dbReference type="NCBI Taxonomy" id="2072972"/>
    <lineage>
        <taxon>Bacteria</taxon>
        <taxon>Pseudomonadati</taxon>
        <taxon>Pseudomonadota</taxon>
        <taxon>Alphaproteobacteria</taxon>
        <taxon>Rhodobacterales</taxon>
        <taxon>Roseobacteraceae</taxon>
        <taxon>Thalassovita</taxon>
    </lineage>
</organism>
<dbReference type="InterPro" id="IPR008207">
    <property type="entry name" value="Sig_transdc_His_kin_Hpt_dom"/>
</dbReference>
<dbReference type="EC" id="2.7.13.3" evidence="2"/>
<dbReference type="PROSITE" id="PS50851">
    <property type="entry name" value="CHEW"/>
    <property type="match status" value="1"/>
</dbReference>
<evidence type="ECO:0000256" key="11">
    <source>
        <dbReference type="ARBA" id="ARBA00035100"/>
    </source>
</evidence>
<feature type="domain" description="Histidine kinase" evidence="14">
    <location>
        <begin position="325"/>
        <end position="533"/>
    </location>
</feature>
<dbReference type="SMART" id="SM00387">
    <property type="entry name" value="HATPase_c"/>
    <property type="match status" value="1"/>
</dbReference>
<dbReference type="Proteomes" id="UP000051086">
    <property type="component" value="Unassembled WGS sequence"/>
</dbReference>